<reference evidence="2 3" key="1">
    <citation type="journal article" date="2014" name="Genome Announc.">
        <title>Draft Genome Sequence of Lutibaculum baratangense Strain AMV1T, Isolated from a Mud Volcano in Andamans, India.</title>
        <authorList>
            <person name="Singh A."/>
            <person name="Sreenivas A."/>
            <person name="Sathyanarayana Reddy G."/>
            <person name="Pinnaka A.K."/>
            <person name="Shivaji S."/>
        </authorList>
    </citation>
    <scope>NUCLEOTIDE SEQUENCE [LARGE SCALE GENOMIC DNA]</scope>
    <source>
        <strain evidence="2 3">AMV1</strain>
    </source>
</reference>
<dbReference type="Pfam" id="PF16917">
    <property type="entry name" value="BPL_LplA_LipB_2"/>
    <property type="match status" value="1"/>
</dbReference>
<sequence length="249" mass="26560">MHLPEPILPPLLSGRSVKTPARPFEAAVEAARTGEAGGGDVVWGRDAAHFMMALVLEPDTPRRRAIEMLPVAVAALTDALASLAPPETSVTVDWPNTVRVNGGRVGGVRIAVSPEAALDDIPLWMVVGMDIALMRQGSRADPGLEPDVTDLHEEGCGEITRTDLVEAASRHMLARVHEWEAEGFAPAHRTLMSRMPEPGSTLELHHEGRRYEGRFLGLAEHGDLVLGTSSGTIILEAAGACGSPEEALR</sequence>
<protein>
    <recommendedName>
        <fullName evidence="1">BPL/LPL catalytic domain-containing protein</fullName>
    </recommendedName>
</protein>
<dbReference type="InterPro" id="IPR045864">
    <property type="entry name" value="aa-tRNA-synth_II/BPL/LPL"/>
</dbReference>
<dbReference type="Gene3D" id="3.30.930.10">
    <property type="entry name" value="Bira Bifunctional Protein, Domain 2"/>
    <property type="match status" value="1"/>
</dbReference>
<evidence type="ECO:0000313" key="2">
    <source>
        <dbReference type="EMBL" id="ESR22870.1"/>
    </source>
</evidence>
<proteinExistence type="predicted"/>
<accession>V4RHZ3</accession>
<keyword evidence="3" id="KW-1185">Reference proteome</keyword>
<feature type="domain" description="BPL/LPL catalytic" evidence="1">
    <location>
        <begin position="8"/>
        <end position="190"/>
    </location>
</feature>
<gene>
    <name evidence="2" type="ORF">N177_4007</name>
</gene>
<dbReference type="STRING" id="631454.N177_4007"/>
<evidence type="ECO:0000259" key="1">
    <source>
        <dbReference type="Pfam" id="PF16917"/>
    </source>
</evidence>
<dbReference type="eggNOG" id="COG0340">
    <property type="taxonomic scope" value="Bacteria"/>
</dbReference>
<evidence type="ECO:0000313" key="3">
    <source>
        <dbReference type="Proteomes" id="UP000017819"/>
    </source>
</evidence>
<organism evidence="2 3">
    <name type="scientific">Lutibaculum baratangense AMV1</name>
    <dbReference type="NCBI Taxonomy" id="631454"/>
    <lineage>
        <taxon>Bacteria</taxon>
        <taxon>Pseudomonadati</taxon>
        <taxon>Pseudomonadota</taxon>
        <taxon>Alphaproteobacteria</taxon>
        <taxon>Hyphomicrobiales</taxon>
        <taxon>Tepidamorphaceae</taxon>
        <taxon>Lutibaculum</taxon>
    </lineage>
</organism>
<dbReference type="Proteomes" id="UP000017819">
    <property type="component" value="Unassembled WGS sequence"/>
</dbReference>
<dbReference type="InterPro" id="IPR004143">
    <property type="entry name" value="BPL_LPL_catalytic"/>
</dbReference>
<dbReference type="EMBL" id="AWXZ01000040">
    <property type="protein sequence ID" value="ESR22870.1"/>
    <property type="molecule type" value="Genomic_DNA"/>
</dbReference>
<dbReference type="RefSeq" id="WP_023434116.1">
    <property type="nucleotide sequence ID" value="NZ_AWXZ01000040.1"/>
</dbReference>
<dbReference type="SUPFAM" id="SSF55681">
    <property type="entry name" value="Class II aaRS and biotin synthetases"/>
    <property type="match status" value="1"/>
</dbReference>
<name>V4RHZ3_9HYPH</name>
<comment type="caution">
    <text evidence="2">The sequence shown here is derived from an EMBL/GenBank/DDBJ whole genome shotgun (WGS) entry which is preliminary data.</text>
</comment>
<dbReference type="AlphaFoldDB" id="V4RHZ3"/>